<accession>A0A3B1CG46</accession>
<dbReference type="AlphaFoldDB" id="A0A3B1CG46"/>
<dbReference type="InterPro" id="IPR027946">
    <property type="entry name" value="Ogl_dom"/>
</dbReference>
<dbReference type="InterPro" id="IPR015943">
    <property type="entry name" value="WD40/YVTN_repeat-like_dom_sf"/>
</dbReference>
<dbReference type="Gene3D" id="2.130.10.10">
    <property type="entry name" value="YVTN repeat-like/Quinoprotein amine dehydrogenase"/>
    <property type="match status" value="1"/>
</dbReference>
<dbReference type="GO" id="GO:0047487">
    <property type="term" value="F:oligogalacturonide lyase activity"/>
    <property type="evidence" value="ECO:0007669"/>
    <property type="project" value="InterPro"/>
</dbReference>
<proteinExistence type="predicted"/>
<sequence length="398" mass="45884">MKIITCKILFVISFCCVISNSAASIGNTDTLSYIGKVWPSEKTTWIDKEYGHEITKWTSDKYRSWPLYFNVQSFIDDNNVIIYSNRSGAVNLFLLDLVSGTMTQMTDEMEDISGKTWHLQKYKTIWYEVNNTIHSLNTETFENHIVMKPDSMKIESFTITSDKKYLVFATNKNPGFSENCSTGPYAIFRYDLKNGNMKQITPDYGFIMSHVQANPTDPKIISYAWQHRYRKGSSGIVGNTPIRIWRVNIEGTDGEPIVPQEFGIHRTHEFWTYDGTRIGYSARYKFGQKKGKQYLGSCLPDGSDNFMFEVPVGPAHSQIYKDNRHWVADQNNGMILTMWTFDRDKIIKEEKLFRHNSSWNGQPSHPHPHFSPRGTKIIFGTDRTGTPCVYTVKIDLDK</sequence>
<reference evidence="2" key="1">
    <citation type="submission" date="2018-06" db="EMBL/GenBank/DDBJ databases">
        <authorList>
            <person name="Zhirakovskaya E."/>
        </authorList>
    </citation>
    <scope>NUCLEOTIDE SEQUENCE</scope>
</reference>
<dbReference type="EMBL" id="UOGD01000441">
    <property type="protein sequence ID" value="VAX29199.1"/>
    <property type="molecule type" value="Genomic_DNA"/>
</dbReference>
<name>A0A3B1CG46_9ZZZZ</name>
<dbReference type="GO" id="GO:0045490">
    <property type="term" value="P:pectin catabolic process"/>
    <property type="evidence" value="ECO:0007669"/>
    <property type="project" value="InterPro"/>
</dbReference>
<gene>
    <name evidence="2" type="ORF">MNBD_IGNAVI01-322</name>
</gene>
<feature type="domain" description="Oligogalacturonate lyase" evidence="1">
    <location>
        <begin position="42"/>
        <end position="394"/>
    </location>
</feature>
<dbReference type="SUPFAM" id="SSF82171">
    <property type="entry name" value="DPP6 N-terminal domain-like"/>
    <property type="match status" value="1"/>
</dbReference>
<organism evidence="2">
    <name type="scientific">hydrothermal vent metagenome</name>
    <dbReference type="NCBI Taxonomy" id="652676"/>
    <lineage>
        <taxon>unclassified sequences</taxon>
        <taxon>metagenomes</taxon>
        <taxon>ecological metagenomes</taxon>
    </lineage>
</organism>
<protein>
    <recommendedName>
        <fullName evidence="1">Oligogalacturonate lyase domain-containing protein</fullName>
    </recommendedName>
</protein>
<evidence type="ECO:0000313" key="2">
    <source>
        <dbReference type="EMBL" id="VAX29199.1"/>
    </source>
</evidence>
<evidence type="ECO:0000259" key="1">
    <source>
        <dbReference type="Pfam" id="PF14583"/>
    </source>
</evidence>
<dbReference type="Pfam" id="PF14583">
    <property type="entry name" value="Pectate_lyase22"/>
    <property type="match status" value="1"/>
</dbReference>